<reference evidence="1 2" key="1">
    <citation type="journal article" date="2010" name="Environ. Microbiol.">
        <title>Genomic analysis of oceanic cyanobacterial myoviruses compared with T4-like myoviruses from diverse hosts and environments.</title>
        <authorList>
            <person name="Sullivan M.B."/>
            <person name="Huang K.H."/>
            <person name="Ignacio-Espinoza J.C."/>
            <person name="Berlin A.M."/>
            <person name="Kelly L."/>
            <person name="Weigele P.R."/>
            <person name="DeFrancesco A.S."/>
            <person name="Kern S.E."/>
            <person name="Thompson L.R."/>
            <person name="Young S."/>
            <person name="Yandava C."/>
            <person name="Fu R."/>
            <person name="Krastins B."/>
            <person name="Chase M."/>
            <person name="Sarracino D."/>
            <person name="Osburne M.S."/>
            <person name="Henn M.R."/>
            <person name="Chisholm S.W."/>
        </authorList>
    </citation>
    <scope>NUCLEOTIDE SEQUENCE [LARGE SCALE GENOMIC DNA]</scope>
    <source>
        <strain evidence="1">M4-247</strain>
    </source>
</reference>
<proteinExistence type="predicted"/>
<dbReference type="RefSeq" id="YP_004322643.1">
    <property type="nucleotide sequence ID" value="NC_015280.1"/>
</dbReference>
<dbReference type="KEGG" id="vg:10327131"/>
<dbReference type="GeneID" id="10327131"/>
<organism evidence="1 2">
    <name type="scientific">Prochlorococcus phage P-HM1</name>
    <dbReference type="NCBI Taxonomy" id="445700"/>
    <lineage>
        <taxon>Viruses</taxon>
        <taxon>Duplodnaviria</taxon>
        <taxon>Heunggongvirae</taxon>
        <taxon>Uroviricota</taxon>
        <taxon>Caudoviricetes</taxon>
        <taxon>Eurybiavirus</taxon>
        <taxon>Eurybiavirus PHM2</taxon>
    </lineage>
</organism>
<sequence length="69" mass="7749">MLKVCNECGATWIDGQLFYRNGQIGCPHDLAGLLCNEIDHPDCINPCRGSTSGLTWEQRRVLGDIDLWE</sequence>
<dbReference type="OrthoDB" id="22990at10239"/>
<protein>
    <submittedName>
        <fullName evidence="1">Uncharacterized protein</fullName>
    </submittedName>
</protein>
<evidence type="ECO:0000313" key="2">
    <source>
        <dbReference type="Proteomes" id="UP000006530"/>
    </source>
</evidence>
<keyword evidence="2" id="KW-1185">Reference proteome</keyword>
<gene>
    <name evidence="1" type="ORF">PHM1_218</name>
</gene>
<name>E3SN49_9CAUD</name>
<accession>E3SN49</accession>
<dbReference type="EMBL" id="GU071101">
    <property type="protein sequence ID" value="ADO98842.1"/>
    <property type="molecule type" value="Genomic_DNA"/>
</dbReference>
<evidence type="ECO:0000313" key="1">
    <source>
        <dbReference type="EMBL" id="ADO98842.1"/>
    </source>
</evidence>
<dbReference type="Proteomes" id="UP000006530">
    <property type="component" value="Segment"/>
</dbReference>